<dbReference type="OrthoDB" id="1739576at2759"/>
<evidence type="ECO:0000313" key="7">
    <source>
        <dbReference type="Proteomes" id="UP000751190"/>
    </source>
</evidence>
<keyword evidence="4" id="KW-0175">Coiled coil</keyword>
<dbReference type="Proteomes" id="UP000751190">
    <property type="component" value="Unassembled WGS sequence"/>
</dbReference>
<sequence>MARNTEKAQHVLNRVVAGRREEEQGPRATRPYLASECDSVGEAEKWRMEIVRDVGKKVSVIQNEGLAEHKIRDLNDQINKLLREKYHWEKRIKELGGPDYATSAPKLDDDTSLEVVPGKGGGYRYFGAAKKLPGVRELFVKEPTMRPKRTRAQIAKGLDADYYGYRDDDDGVLVELEAQAEQRLRDEALERWRTEQQATGVDVDGAGAEVGDAVGAVFLAHVPLPSDAEIEKAVLQRRKQELMSRYLTDE</sequence>
<dbReference type="Gene3D" id="1.10.287.660">
    <property type="entry name" value="Helix hairpin bin"/>
    <property type="match status" value="1"/>
</dbReference>
<organism evidence="6 7">
    <name type="scientific">Diacronema lutheri</name>
    <name type="common">Unicellular marine alga</name>
    <name type="synonym">Monochrysis lutheri</name>
    <dbReference type="NCBI Taxonomy" id="2081491"/>
    <lineage>
        <taxon>Eukaryota</taxon>
        <taxon>Haptista</taxon>
        <taxon>Haptophyta</taxon>
        <taxon>Pavlovophyceae</taxon>
        <taxon>Pavlovales</taxon>
        <taxon>Pavlovaceae</taxon>
        <taxon>Diacronema</taxon>
    </lineage>
</organism>
<protein>
    <recommendedName>
        <fullName evidence="8">Pre-mRNA-splicing factor ISY1</fullName>
    </recommendedName>
</protein>
<evidence type="ECO:0000256" key="1">
    <source>
        <dbReference type="ARBA" id="ARBA00004123"/>
    </source>
</evidence>
<keyword evidence="3" id="KW-0539">Nucleus</keyword>
<dbReference type="OMA" id="YHWERRI"/>
<evidence type="ECO:0000313" key="6">
    <source>
        <dbReference type="EMBL" id="KAG8470367.1"/>
    </source>
</evidence>
<feature type="region of interest" description="Disordered" evidence="5">
    <location>
        <begin position="1"/>
        <end position="33"/>
    </location>
</feature>
<dbReference type="AlphaFoldDB" id="A0A8J5XX73"/>
<dbReference type="Pfam" id="PF06246">
    <property type="entry name" value="Isy1"/>
    <property type="match status" value="1"/>
</dbReference>
<evidence type="ECO:0000256" key="3">
    <source>
        <dbReference type="ARBA" id="ARBA00023242"/>
    </source>
</evidence>
<dbReference type="SUPFAM" id="SSF140102">
    <property type="entry name" value="ISY1 domain-like"/>
    <property type="match status" value="1"/>
</dbReference>
<reference evidence="6" key="1">
    <citation type="submission" date="2021-05" db="EMBL/GenBank/DDBJ databases">
        <title>The genome of the haptophyte Pavlova lutheri (Diacronema luteri, Pavlovales) - a model for lipid biosynthesis in eukaryotic algae.</title>
        <authorList>
            <person name="Hulatt C.J."/>
            <person name="Posewitz M.C."/>
        </authorList>
    </citation>
    <scope>NUCLEOTIDE SEQUENCE</scope>
    <source>
        <strain evidence="6">NIVA-4/92</strain>
    </source>
</reference>
<proteinExistence type="inferred from homology"/>
<dbReference type="FunFam" id="1.10.287.660:FF:000001">
    <property type="entry name" value="pre-mRNA-splicing factor ISY1 homolog"/>
    <property type="match status" value="1"/>
</dbReference>
<keyword evidence="7" id="KW-1185">Reference proteome</keyword>
<dbReference type="InterPro" id="IPR029012">
    <property type="entry name" value="Helix_hairpin_bin_sf"/>
</dbReference>
<evidence type="ECO:0008006" key="8">
    <source>
        <dbReference type="Google" id="ProtNLM"/>
    </source>
</evidence>
<gene>
    <name evidence="6" type="ORF">KFE25_008788</name>
</gene>
<feature type="coiled-coil region" evidence="4">
    <location>
        <begin position="64"/>
        <end position="91"/>
    </location>
</feature>
<comment type="subcellular location">
    <subcellularLocation>
        <location evidence="1">Nucleus</location>
    </subcellularLocation>
</comment>
<name>A0A8J5XX73_DIALT</name>
<dbReference type="InterPro" id="IPR037200">
    <property type="entry name" value="Isy1_sf"/>
</dbReference>
<comment type="similarity">
    <text evidence="2">Belongs to the ISY1 family.</text>
</comment>
<comment type="caution">
    <text evidence="6">The sequence shown here is derived from an EMBL/GenBank/DDBJ whole genome shotgun (WGS) entry which is preliminary data.</text>
</comment>
<evidence type="ECO:0000256" key="2">
    <source>
        <dbReference type="ARBA" id="ARBA00007002"/>
    </source>
</evidence>
<dbReference type="PANTHER" id="PTHR13021">
    <property type="entry name" value="PRE-MRNA-SPLICING FACTOR ISY1"/>
    <property type="match status" value="1"/>
</dbReference>
<dbReference type="InterPro" id="IPR009360">
    <property type="entry name" value="Isy1"/>
</dbReference>
<dbReference type="EMBL" id="JAGTXO010000001">
    <property type="protein sequence ID" value="KAG8470367.1"/>
    <property type="molecule type" value="Genomic_DNA"/>
</dbReference>
<evidence type="ECO:0000256" key="5">
    <source>
        <dbReference type="SAM" id="MobiDB-lite"/>
    </source>
</evidence>
<evidence type="ECO:0000256" key="4">
    <source>
        <dbReference type="SAM" id="Coils"/>
    </source>
</evidence>
<dbReference type="GO" id="GO:0005634">
    <property type="term" value="C:nucleus"/>
    <property type="evidence" value="ECO:0007669"/>
    <property type="project" value="UniProtKB-SubCell"/>
</dbReference>
<dbReference type="GO" id="GO:0000350">
    <property type="term" value="P:generation of catalytic spliceosome for second transesterification step"/>
    <property type="evidence" value="ECO:0007669"/>
    <property type="project" value="InterPro"/>
</dbReference>
<accession>A0A8J5XX73</accession>